<feature type="domain" description="Fatty acyl-CoA reductase C-terminal" evidence="11">
    <location>
        <begin position="1248"/>
        <end position="1340"/>
    </location>
</feature>
<name>A0ABD2CH81_VESMC</name>
<feature type="transmembrane region" description="Helical" evidence="10">
    <location>
        <begin position="1243"/>
        <end position="1264"/>
    </location>
</feature>
<comment type="caution">
    <text evidence="13">The sequence shown here is derived from an EMBL/GenBank/DDBJ whole genome shotgun (WGS) entry which is preliminary data.</text>
</comment>
<evidence type="ECO:0000256" key="9">
    <source>
        <dbReference type="ARBA" id="ARBA00052530"/>
    </source>
</evidence>
<feature type="transmembrane region" description="Helical" evidence="10">
    <location>
        <begin position="1355"/>
        <end position="1375"/>
    </location>
</feature>
<feature type="transmembrane region" description="Helical" evidence="10">
    <location>
        <begin position="1276"/>
        <end position="1294"/>
    </location>
</feature>
<evidence type="ECO:0000256" key="2">
    <source>
        <dbReference type="ARBA" id="ARBA00005928"/>
    </source>
</evidence>
<keyword evidence="4 10" id="KW-0812">Transmembrane</keyword>
<organism evidence="13 14">
    <name type="scientific">Vespula maculifrons</name>
    <name type="common">Eastern yellow jacket</name>
    <name type="synonym">Wasp</name>
    <dbReference type="NCBI Taxonomy" id="7453"/>
    <lineage>
        <taxon>Eukaryota</taxon>
        <taxon>Metazoa</taxon>
        <taxon>Ecdysozoa</taxon>
        <taxon>Arthropoda</taxon>
        <taxon>Hexapoda</taxon>
        <taxon>Insecta</taxon>
        <taxon>Pterygota</taxon>
        <taxon>Neoptera</taxon>
        <taxon>Endopterygota</taxon>
        <taxon>Hymenoptera</taxon>
        <taxon>Apocrita</taxon>
        <taxon>Aculeata</taxon>
        <taxon>Vespoidea</taxon>
        <taxon>Vespidae</taxon>
        <taxon>Vespinae</taxon>
        <taxon>Vespula</taxon>
    </lineage>
</organism>
<feature type="transmembrane region" description="Helical" evidence="10">
    <location>
        <begin position="138"/>
        <end position="160"/>
    </location>
</feature>
<keyword evidence="7 10" id="KW-0443">Lipid metabolism</keyword>
<dbReference type="InterPro" id="IPR013120">
    <property type="entry name" value="FAR_NAD-bd"/>
</dbReference>
<evidence type="ECO:0000256" key="4">
    <source>
        <dbReference type="ARBA" id="ARBA00022692"/>
    </source>
</evidence>
<evidence type="ECO:0000256" key="8">
    <source>
        <dbReference type="ARBA" id="ARBA00023136"/>
    </source>
</evidence>
<feature type="transmembrane region" description="Helical" evidence="10">
    <location>
        <begin position="611"/>
        <end position="631"/>
    </location>
</feature>
<evidence type="ECO:0000256" key="1">
    <source>
        <dbReference type="ARBA" id="ARBA00004141"/>
    </source>
</evidence>
<feature type="domain" description="Fatty acyl-CoA reductase C-terminal" evidence="11">
    <location>
        <begin position="616"/>
        <end position="708"/>
    </location>
</feature>
<feature type="domain" description="Thioester reductase (TE)" evidence="12">
    <location>
        <begin position="904"/>
        <end position="1173"/>
    </location>
</feature>
<proteinExistence type="inferred from homology"/>
<evidence type="ECO:0000256" key="10">
    <source>
        <dbReference type="RuleBase" id="RU363097"/>
    </source>
</evidence>
<feature type="domain" description="Thioester reductase (TE)" evidence="12">
    <location>
        <begin position="274"/>
        <end position="543"/>
    </location>
</feature>
<evidence type="ECO:0000313" key="13">
    <source>
        <dbReference type="EMBL" id="KAL2743598.1"/>
    </source>
</evidence>
<evidence type="ECO:0000313" key="14">
    <source>
        <dbReference type="Proteomes" id="UP001607303"/>
    </source>
</evidence>
<evidence type="ECO:0000256" key="5">
    <source>
        <dbReference type="ARBA" id="ARBA00022857"/>
    </source>
</evidence>
<dbReference type="Pfam" id="PF03015">
    <property type="entry name" value="Sterile"/>
    <property type="match status" value="2"/>
</dbReference>
<dbReference type="Gene3D" id="3.40.50.720">
    <property type="entry name" value="NAD(P)-binding Rossmann-like Domain"/>
    <property type="match status" value="2"/>
</dbReference>
<dbReference type="FunFam" id="3.40.50.720:FF:000143">
    <property type="entry name" value="Fatty acyl-CoA reductase"/>
    <property type="match status" value="2"/>
</dbReference>
<dbReference type="InterPro" id="IPR033640">
    <property type="entry name" value="FAR_C"/>
</dbReference>
<keyword evidence="6 10" id="KW-1133">Transmembrane helix</keyword>
<protein>
    <recommendedName>
        <fullName evidence="10">Fatty acyl-CoA reductase</fullName>
        <ecNumber evidence="10">1.2.1.84</ecNumber>
    </recommendedName>
</protein>
<dbReference type="InterPro" id="IPR026055">
    <property type="entry name" value="FAR"/>
</dbReference>
<keyword evidence="8 10" id="KW-0472">Membrane</keyword>
<accession>A0ABD2CH81</accession>
<evidence type="ECO:0000259" key="12">
    <source>
        <dbReference type="Pfam" id="PF07993"/>
    </source>
</evidence>
<dbReference type="EC" id="1.2.1.84" evidence="10"/>
<keyword evidence="3 10" id="KW-0444">Lipid biosynthesis</keyword>
<comment type="catalytic activity">
    <reaction evidence="9 10">
        <text>a long-chain fatty acyl-CoA + 2 NADPH + 2 H(+) = a long-chain primary fatty alcohol + 2 NADP(+) + CoA</text>
        <dbReference type="Rhea" id="RHEA:52716"/>
        <dbReference type="ChEBI" id="CHEBI:15378"/>
        <dbReference type="ChEBI" id="CHEBI:57287"/>
        <dbReference type="ChEBI" id="CHEBI:57783"/>
        <dbReference type="ChEBI" id="CHEBI:58349"/>
        <dbReference type="ChEBI" id="CHEBI:77396"/>
        <dbReference type="ChEBI" id="CHEBI:83139"/>
        <dbReference type="EC" id="1.2.1.84"/>
    </reaction>
</comment>
<dbReference type="GO" id="GO:1901568">
    <property type="term" value="P:fatty acid derivative metabolic process"/>
    <property type="evidence" value="ECO:0007669"/>
    <property type="project" value="UniProtKB-ARBA"/>
</dbReference>
<dbReference type="Pfam" id="PF07993">
    <property type="entry name" value="NAD_binding_4"/>
    <property type="match status" value="2"/>
</dbReference>
<evidence type="ECO:0000256" key="6">
    <source>
        <dbReference type="ARBA" id="ARBA00022989"/>
    </source>
</evidence>
<sequence length="1383" mass="157933">MEGFKVKDEPMDALAIDSQVMDENIVSVVLKEEPGDRFDPDYMEDICSGTFEKVFLPIENSEVDFSNEMVTSLTLRPNVKLELEGETSGHPNWTAQITATNLCEKEDGIPHRCLSAADFMQAQDAEKHPRPRIGCRRIVPFLGYYFSIGRFVSIVTVLFFKRKRNNSEYQIGATTQRRGFNDSTSKQAVAGGVVVVTIVIHEYRKRPEEKDQSGKVEMVEVLLEAGGQEVAVAESGSRAGTPTEYAPTDMQSSVENVEKLTVIQEFYDGQSVFVTGGTGFLGKLLIEKLLRGCPGISCIYVLIRSKKGKDVLQRTEEMIEDPVFSTLREEQPKFRHRIVAIEGDCILPDLGISMTDRATLMREVSIVFHVAATVRFNEKIKSATAINVRSLKDAINLFKEMPKLRSFVHVSTAFANCLHNPIEERFYDPPIDSDKLIDLMDCMDEKLLDDITPQLLGTWPNTYVYTKSVAENVVKKQAGSIPIGIFRPGVVISTYQEPIPGWIDNMYGPIGIAAGAGMGLIRSHHCDGSIKANLVPGDLTINALIASAWDVANNRRSNEDTPIYNYVSKDNPITYDELKDMSAKYGLLVPTKESIWYYSFRNTKYRLVHLFYVYFLHLLPALIIDTVALCMGKQPRLLKIYNKIHKFMDVLSHFSTTEWKFMNERLNELTRKLTSEDRKLFFCDMKEVVWDTYFQSYLRGIRIYILKDPIETALLDASNIETRCRLRLSYHHVDYDFQSACNIRIRIKEARWPNSGGRTRKKNNHNLCFRQSTSPRIGSLRKPRIPTLHEVRMAPGTNIQNSKVLSYSFVAILFCVSVQVVLKWTKMLPFSSKLGTVLVFASCYLSSISLDLNQDKESYQKKMSTKLTDLGETNNNNISDLAFDENERRGTPIQEFYAGQKIFITGGTGFLGKVLIEKLLQSCPHVARLYLLTRPKKGKNAQARIEELFQDRVFDRVKKEVPKFRDKVVAICGDCSVEELGISAEDRRTLINEVSVVFHVAATVRFNEKLKLASAINVRSTNDLLELCKSMPKLKALVHVSTAYANCFEKRIEERFYTYSIHHEELIRSTNELSEEELENKFQCIKKTWPNTYTFTKAMAESLIREKHGNLPIGIIRPAIVISTAYEPIKGWLDNVYGPNGIAAAVSSGILRVMQCDPNSIADIIPVDITVNALIASAWDIYTQTNRRGNDMLIYNVVASVDAPLTWLDYNKMTYPHVARYPPSSILWYPTLTLTKYKSLYKFLSIFLHLIPAILVDTALICIGQKPRMRNIIGKITNFCDVIAFFSTGNWIFINNNVQNMWQRLNSKDQQLFKFSMANFDWKMYLQDYVKGIRLYIFKDELDNLESSKLKWKRLYWMHQILKTFIFVGSTWTIWKIFDKIFS</sequence>
<dbReference type="EMBL" id="JAYRBN010000056">
    <property type="protein sequence ID" value="KAL2743598.1"/>
    <property type="molecule type" value="Genomic_DNA"/>
</dbReference>
<comment type="similarity">
    <text evidence="2 10">Belongs to the fatty acyl-CoA reductase family.</text>
</comment>
<dbReference type="CDD" id="cd09071">
    <property type="entry name" value="FAR_C"/>
    <property type="match status" value="2"/>
</dbReference>
<dbReference type="InterPro" id="IPR036291">
    <property type="entry name" value="NAD(P)-bd_dom_sf"/>
</dbReference>
<dbReference type="GO" id="GO:0016020">
    <property type="term" value="C:membrane"/>
    <property type="evidence" value="ECO:0007669"/>
    <property type="project" value="UniProtKB-SubCell"/>
</dbReference>
<dbReference type="PANTHER" id="PTHR11011">
    <property type="entry name" value="MALE STERILITY PROTEIN 2-RELATED"/>
    <property type="match status" value="1"/>
</dbReference>
<comment type="subcellular location">
    <subcellularLocation>
        <location evidence="1">Membrane</location>
        <topology evidence="1">Multi-pass membrane protein</topology>
    </subcellularLocation>
</comment>
<dbReference type="GO" id="GO:0102965">
    <property type="term" value="F:alcohol-forming long-chain fatty acyl-CoA reductase activity"/>
    <property type="evidence" value="ECO:0007669"/>
    <property type="project" value="UniProtKB-EC"/>
</dbReference>
<comment type="function">
    <text evidence="10">Catalyzes the reduction of fatty acyl-CoA to fatty alcohols.</text>
</comment>
<gene>
    <name evidence="13" type="ORF">V1477_009087</name>
</gene>
<keyword evidence="14" id="KW-1185">Reference proteome</keyword>
<keyword evidence="10" id="KW-0560">Oxidoreductase</keyword>
<dbReference type="SUPFAM" id="SSF51735">
    <property type="entry name" value="NAD(P)-binding Rossmann-fold domains"/>
    <property type="match status" value="2"/>
</dbReference>
<evidence type="ECO:0000259" key="11">
    <source>
        <dbReference type="Pfam" id="PF03015"/>
    </source>
</evidence>
<dbReference type="CDD" id="cd05236">
    <property type="entry name" value="FAR-N_SDR_e"/>
    <property type="match status" value="2"/>
</dbReference>
<dbReference type="PANTHER" id="PTHR11011:SF60">
    <property type="entry name" value="FATTY ACYL-COA REDUCTASE-RELATED"/>
    <property type="match status" value="1"/>
</dbReference>
<evidence type="ECO:0000256" key="7">
    <source>
        <dbReference type="ARBA" id="ARBA00023098"/>
    </source>
</evidence>
<dbReference type="Proteomes" id="UP001607303">
    <property type="component" value="Unassembled WGS sequence"/>
</dbReference>
<reference evidence="13 14" key="1">
    <citation type="journal article" date="2024" name="Ann. Entomol. Soc. Am.">
        <title>Genomic analyses of the southern and eastern yellowjacket wasps (Hymenoptera: Vespidae) reveal evolutionary signatures of social life.</title>
        <authorList>
            <person name="Catto M.A."/>
            <person name="Caine P.B."/>
            <person name="Orr S.E."/>
            <person name="Hunt B.G."/>
            <person name="Goodisman M.A.D."/>
        </authorList>
    </citation>
    <scope>NUCLEOTIDE SEQUENCE [LARGE SCALE GENOMIC DNA]</scope>
    <source>
        <strain evidence="13">232</strain>
        <tissue evidence="13">Head and thorax</tissue>
    </source>
</reference>
<evidence type="ECO:0000256" key="3">
    <source>
        <dbReference type="ARBA" id="ARBA00022516"/>
    </source>
</evidence>
<keyword evidence="5 10" id="KW-0521">NADP</keyword>